<evidence type="ECO:0000256" key="3">
    <source>
        <dbReference type="ARBA" id="ARBA00022527"/>
    </source>
</evidence>
<dbReference type="GO" id="GO:0005524">
    <property type="term" value="F:ATP binding"/>
    <property type="evidence" value="ECO:0007669"/>
    <property type="project" value="UniProtKB-UniRule"/>
</dbReference>
<dbReference type="InterPro" id="IPR011009">
    <property type="entry name" value="Kinase-like_dom_sf"/>
</dbReference>
<dbReference type="SUPFAM" id="SSF56112">
    <property type="entry name" value="Protein kinase-like (PK-like)"/>
    <property type="match status" value="1"/>
</dbReference>
<evidence type="ECO:0000313" key="14">
    <source>
        <dbReference type="Ensembl" id="ENSDCDP00010026460.1"/>
    </source>
</evidence>
<dbReference type="InterPro" id="IPR017441">
    <property type="entry name" value="Protein_kinase_ATP_BS"/>
</dbReference>
<dbReference type="PROSITE" id="PS00108">
    <property type="entry name" value="PROTEIN_KINASE_ST"/>
    <property type="match status" value="1"/>
</dbReference>
<sequence length="336" mass="37747">MDFEFLECIGHGGFGQVFKAVNQQSNEILAIKSVHLNNGDDVKPMEEGRLLKECNHENLIKFHGVYRLDQESGNLFIAMEFCGGGSLYDLYKYLGPFCNDEVAYVCREVLKGLKYLHGKSLIHRDIKGQNILVNETGKVKIGDLGLAARVSDLSARFQRVGTYDWMAPEVSRVKFVGPYNEKCDIWSLGMMTMEIAEAQIPSIDLRRNGNWSRECHDFIRRLLVFNPSRRPSAEELLLHPFVNGSHLTQCQMNRRLKCQELYKMLDKSLQPGHEEVQEAGCKAEHVVKGTHGGRQQPGHVEEQGHGEGQEPGRGEGQEPGRGEGQEPGRAEGQEPG</sequence>
<dbReference type="GO" id="GO:0004674">
    <property type="term" value="F:protein serine/threonine kinase activity"/>
    <property type="evidence" value="ECO:0007669"/>
    <property type="project" value="UniProtKB-KW"/>
</dbReference>
<evidence type="ECO:0000256" key="6">
    <source>
        <dbReference type="ARBA" id="ARBA00022777"/>
    </source>
</evidence>
<keyword evidence="3 11" id="KW-0723">Serine/threonine-protein kinase</keyword>
<dbReference type="EC" id="2.7.11.1" evidence="2"/>
<evidence type="ECO:0000256" key="4">
    <source>
        <dbReference type="ARBA" id="ARBA00022679"/>
    </source>
</evidence>
<evidence type="ECO:0000256" key="8">
    <source>
        <dbReference type="ARBA" id="ARBA00047899"/>
    </source>
</evidence>
<reference evidence="14" key="2">
    <citation type="submission" date="2025-08" db="UniProtKB">
        <authorList>
            <consortium name="Ensembl"/>
        </authorList>
    </citation>
    <scope>IDENTIFICATION</scope>
</reference>
<evidence type="ECO:0000313" key="15">
    <source>
        <dbReference type="Proteomes" id="UP000694580"/>
    </source>
</evidence>
<dbReference type="PROSITE" id="PS00107">
    <property type="entry name" value="PROTEIN_KINASE_ATP"/>
    <property type="match status" value="1"/>
</dbReference>
<protein>
    <recommendedName>
        <fullName evidence="2">non-specific serine/threonine protein kinase</fullName>
        <ecNumber evidence="2">2.7.11.1</ecNumber>
    </recommendedName>
</protein>
<dbReference type="SMART" id="SM00220">
    <property type="entry name" value="S_TKc"/>
    <property type="match status" value="1"/>
</dbReference>
<evidence type="ECO:0000256" key="10">
    <source>
        <dbReference type="PROSITE-ProRule" id="PRU10141"/>
    </source>
</evidence>
<dbReference type="InterPro" id="IPR008271">
    <property type="entry name" value="Ser/Thr_kinase_AS"/>
</dbReference>
<keyword evidence="15" id="KW-1185">Reference proteome</keyword>
<dbReference type="AlphaFoldDB" id="A0AAY4BZW9"/>
<evidence type="ECO:0000256" key="1">
    <source>
        <dbReference type="ARBA" id="ARBA00008874"/>
    </source>
</evidence>
<evidence type="ECO:0000259" key="13">
    <source>
        <dbReference type="PROSITE" id="PS50011"/>
    </source>
</evidence>
<feature type="binding site" evidence="10">
    <location>
        <position position="32"/>
    </location>
    <ligand>
        <name>ATP</name>
        <dbReference type="ChEBI" id="CHEBI:30616"/>
    </ligand>
</feature>
<reference evidence="14" key="3">
    <citation type="submission" date="2025-09" db="UniProtKB">
        <authorList>
            <consortium name="Ensembl"/>
        </authorList>
    </citation>
    <scope>IDENTIFICATION</scope>
</reference>
<dbReference type="GO" id="GO:0005737">
    <property type="term" value="C:cytoplasm"/>
    <property type="evidence" value="ECO:0007669"/>
    <property type="project" value="TreeGrafter"/>
</dbReference>
<evidence type="ECO:0000256" key="12">
    <source>
        <dbReference type="SAM" id="MobiDB-lite"/>
    </source>
</evidence>
<dbReference type="InterPro" id="IPR050629">
    <property type="entry name" value="STE20/SPS1-PAK"/>
</dbReference>
<evidence type="ECO:0000256" key="9">
    <source>
        <dbReference type="ARBA" id="ARBA00048679"/>
    </source>
</evidence>
<dbReference type="PANTHER" id="PTHR48012:SF10">
    <property type="entry name" value="FI20177P1"/>
    <property type="match status" value="1"/>
</dbReference>
<dbReference type="PROSITE" id="PS50011">
    <property type="entry name" value="PROTEIN_KINASE_DOM"/>
    <property type="match status" value="1"/>
</dbReference>
<feature type="compositionally biased region" description="Basic and acidic residues" evidence="12">
    <location>
        <begin position="299"/>
        <end position="336"/>
    </location>
</feature>
<dbReference type="Proteomes" id="UP000694580">
    <property type="component" value="Chromosome 12"/>
</dbReference>
<keyword evidence="6" id="KW-0418">Kinase</keyword>
<evidence type="ECO:0000256" key="11">
    <source>
        <dbReference type="RuleBase" id="RU000304"/>
    </source>
</evidence>
<proteinExistence type="inferred from homology"/>
<comment type="catalytic activity">
    <reaction evidence="9">
        <text>L-seryl-[protein] + ATP = O-phospho-L-seryl-[protein] + ADP + H(+)</text>
        <dbReference type="Rhea" id="RHEA:17989"/>
        <dbReference type="Rhea" id="RHEA-COMP:9863"/>
        <dbReference type="Rhea" id="RHEA-COMP:11604"/>
        <dbReference type="ChEBI" id="CHEBI:15378"/>
        <dbReference type="ChEBI" id="CHEBI:29999"/>
        <dbReference type="ChEBI" id="CHEBI:30616"/>
        <dbReference type="ChEBI" id="CHEBI:83421"/>
        <dbReference type="ChEBI" id="CHEBI:456216"/>
        <dbReference type="EC" id="2.7.11.1"/>
    </reaction>
</comment>
<evidence type="ECO:0000256" key="5">
    <source>
        <dbReference type="ARBA" id="ARBA00022741"/>
    </source>
</evidence>
<comment type="similarity">
    <text evidence="1">Belongs to the protein kinase superfamily. STE Ser/Thr protein kinase family. STE20 subfamily.</text>
</comment>
<feature type="domain" description="Protein kinase" evidence="13">
    <location>
        <begin position="3"/>
        <end position="242"/>
    </location>
</feature>
<evidence type="ECO:0000256" key="2">
    <source>
        <dbReference type="ARBA" id="ARBA00012513"/>
    </source>
</evidence>
<keyword evidence="4" id="KW-0808">Transferase</keyword>
<dbReference type="GeneTree" id="ENSGT00960000189239"/>
<feature type="region of interest" description="Disordered" evidence="12">
    <location>
        <begin position="287"/>
        <end position="336"/>
    </location>
</feature>
<dbReference type="InterPro" id="IPR000719">
    <property type="entry name" value="Prot_kinase_dom"/>
</dbReference>
<accession>A0AAY4BZW9</accession>
<organism evidence="14 15">
    <name type="scientific">Denticeps clupeoides</name>
    <name type="common">denticle herring</name>
    <dbReference type="NCBI Taxonomy" id="299321"/>
    <lineage>
        <taxon>Eukaryota</taxon>
        <taxon>Metazoa</taxon>
        <taxon>Chordata</taxon>
        <taxon>Craniata</taxon>
        <taxon>Vertebrata</taxon>
        <taxon>Euteleostomi</taxon>
        <taxon>Actinopterygii</taxon>
        <taxon>Neopterygii</taxon>
        <taxon>Teleostei</taxon>
        <taxon>Clupei</taxon>
        <taxon>Clupeiformes</taxon>
        <taxon>Denticipitoidei</taxon>
        <taxon>Denticipitidae</taxon>
        <taxon>Denticeps</taxon>
    </lineage>
</organism>
<keyword evidence="5 10" id="KW-0547">Nucleotide-binding</keyword>
<comment type="catalytic activity">
    <reaction evidence="8">
        <text>L-threonyl-[protein] + ATP = O-phospho-L-threonyl-[protein] + ADP + H(+)</text>
        <dbReference type="Rhea" id="RHEA:46608"/>
        <dbReference type="Rhea" id="RHEA-COMP:11060"/>
        <dbReference type="Rhea" id="RHEA-COMP:11605"/>
        <dbReference type="ChEBI" id="CHEBI:15378"/>
        <dbReference type="ChEBI" id="CHEBI:30013"/>
        <dbReference type="ChEBI" id="CHEBI:30616"/>
        <dbReference type="ChEBI" id="CHEBI:61977"/>
        <dbReference type="ChEBI" id="CHEBI:456216"/>
        <dbReference type="EC" id="2.7.11.1"/>
    </reaction>
</comment>
<dbReference type="Ensembl" id="ENSDCDT00010032764.1">
    <property type="protein sequence ID" value="ENSDCDP00010026460.1"/>
    <property type="gene ID" value="ENSDCDG00010016776.1"/>
</dbReference>
<dbReference type="PANTHER" id="PTHR48012">
    <property type="entry name" value="STERILE20-LIKE KINASE, ISOFORM B-RELATED"/>
    <property type="match status" value="1"/>
</dbReference>
<dbReference type="Pfam" id="PF00069">
    <property type="entry name" value="Pkinase"/>
    <property type="match status" value="1"/>
</dbReference>
<reference evidence="14 15" key="1">
    <citation type="submission" date="2020-06" db="EMBL/GenBank/DDBJ databases">
        <authorList>
            <consortium name="Wellcome Sanger Institute Data Sharing"/>
        </authorList>
    </citation>
    <scope>NUCLEOTIDE SEQUENCE [LARGE SCALE GENOMIC DNA]</scope>
</reference>
<name>A0AAY4BZW9_9TELE</name>
<dbReference type="Gene3D" id="1.10.510.10">
    <property type="entry name" value="Transferase(Phosphotransferase) domain 1"/>
    <property type="match status" value="1"/>
</dbReference>
<keyword evidence="7 10" id="KW-0067">ATP-binding</keyword>
<evidence type="ECO:0000256" key="7">
    <source>
        <dbReference type="ARBA" id="ARBA00022840"/>
    </source>
</evidence>